<evidence type="ECO:0000256" key="1">
    <source>
        <dbReference type="SAM" id="Phobius"/>
    </source>
</evidence>
<evidence type="ECO:0000313" key="2">
    <source>
        <dbReference type="EMBL" id="MEZ0451037.1"/>
    </source>
</evidence>
<feature type="transmembrane region" description="Helical" evidence="1">
    <location>
        <begin position="58"/>
        <end position="78"/>
    </location>
</feature>
<keyword evidence="1" id="KW-1133">Transmembrane helix</keyword>
<protein>
    <submittedName>
        <fullName evidence="2">Uncharacterized protein</fullName>
    </submittedName>
</protein>
<keyword evidence="3" id="KW-1185">Reference proteome</keyword>
<keyword evidence="1" id="KW-0812">Transmembrane</keyword>
<accession>A0ABV4HAH4</accession>
<proteinExistence type="predicted"/>
<feature type="transmembrane region" description="Helical" evidence="1">
    <location>
        <begin position="90"/>
        <end position="106"/>
    </location>
</feature>
<name>A0ABV4HAH4_9SPHI</name>
<gene>
    <name evidence="2" type="ORF">ABTW24_05470</name>
</gene>
<dbReference type="Proteomes" id="UP001566204">
    <property type="component" value="Unassembled WGS sequence"/>
</dbReference>
<sequence length="285" mass="33631">MGVIIRHLLDLSLVIMVLISIWHVVFLYFSLAPSILFYREHGKFRYQKQFGKNSLRKFIINAIVFFILFYFATVFRPAYLNDSSSHFNEIVLFIFCVVSMFLLFLVNKKLIPSSPVPYIRDFFRKGSRFEDLFEEESEDSVSNSIFPLFKHVVRKEVNQTGLKLLFKGFTSLSIDENSTKRLAYLLKNGELFEEDKKVQVRVQNIKEGQIDQNQLISFLNQIFSLESFYTENNPTYRLGTFIKDLNSFFEVLTEENKPSPFYHQAFSRWMKNNLSVIPRHATKEK</sequence>
<feature type="transmembrane region" description="Helical" evidence="1">
    <location>
        <begin position="12"/>
        <end position="38"/>
    </location>
</feature>
<keyword evidence="1" id="KW-0472">Membrane</keyword>
<dbReference type="EMBL" id="JBEOQB010000001">
    <property type="protein sequence ID" value="MEZ0451037.1"/>
    <property type="molecule type" value="Genomic_DNA"/>
</dbReference>
<comment type="caution">
    <text evidence="2">The sequence shown here is derived from an EMBL/GenBank/DDBJ whole genome shotgun (WGS) entry which is preliminary data.</text>
</comment>
<reference evidence="2 3" key="1">
    <citation type="submission" date="2024-06" db="EMBL/GenBank/DDBJ databases">
        <title>Soil Sphingobacterium thalpophilum.</title>
        <authorList>
            <person name="Yang J."/>
            <person name="Li J."/>
        </authorList>
    </citation>
    <scope>NUCLEOTIDE SEQUENCE [LARGE SCALE GENOMIC DNA]</scope>
    <source>
        <strain evidence="2 3">22g91tb</strain>
    </source>
</reference>
<organism evidence="2 3">
    <name type="scientific">Sphingobacterium thalpophilum</name>
    <dbReference type="NCBI Taxonomy" id="259"/>
    <lineage>
        <taxon>Bacteria</taxon>
        <taxon>Pseudomonadati</taxon>
        <taxon>Bacteroidota</taxon>
        <taxon>Sphingobacteriia</taxon>
        <taxon>Sphingobacteriales</taxon>
        <taxon>Sphingobacteriaceae</taxon>
        <taxon>Sphingobacterium</taxon>
    </lineage>
</organism>
<dbReference type="RefSeq" id="WP_370481137.1">
    <property type="nucleotide sequence ID" value="NZ_JBEOQA010000001.1"/>
</dbReference>
<evidence type="ECO:0000313" key="3">
    <source>
        <dbReference type="Proteomes" id="UP001566204"/>
    </source>
</evidence>